<feature type="region of interest" description="Disordered" evidence="1">
    <location>
        <begin position="60"/>
        <end position="85"/>
    </location>
</feature>
<evidence type="ECO:0000256" key="2">
    <source>
        <dbReference type="SAM" id="SignalP"/>
    </source>
</evidence>
<feature type="chain" id="PRO_5028898157" description="DUF4124 domain-containing protein" evidence="2">
    <location>
        <begin position="19"/>
        <end position="85"/>
    </location>
</feature>
<organism evidence="3 4">
    <name type="scientific">Pseudomonas eucalypticola</name>
    <dbReference type="NCBI Taxonomy" id="2599595"/>
    <lineage>
        <taxon>Bacteria</taxon>
        <taxon>Pseudomonadati</taxon>
        <taxon>Pseudomonadota</taxon>
        <taxon>Gammaproteobacteria</taxon>
        <taxon>Pseudomonadales</taxon>
        <taxon>Pseudomonadaceae</taxon>
        <taxon>Pseudomonas</taxon>
    </lineage>
</organism>
<dbReference type="RefSeq" id="WP_176570109.1">
    <property type="nucleotide sequence ID" value="NZ_CP056030.1"/>
</dbReference>
<dbReference type="KEGG" id="pez:HWQ56_07160"/>
<name>A0A7D5H231_9PSED</name>
<keyword evidence="4" id="KW-1185">Reference proteome</keyword>
<evidence type="ECO:0000313" key="3">
    <source>
        <dbReference type="EMBL" id="QKZ03582.1"/>
    </source>
</evidence>
<evidence type="ECO:0000256" key="1">
    <source>
        <dbReference type="SAM" id="MobiDB-lite"/>
    </source>
</evidence>
<proteinExistence type="predicted"/>
<dbReference type="Proteomes" id="UP000509568">
    <property type="component" value="Chromosome"/>
</dbReference>
<reference evidence="3 4" key="1">
    <citation type="submission" date="2020-06" db="EMBL/GenBank/DDBJ databases">
        <title>Pseudomonas eucalypticola sp. nov., an endophyte of Eucalyptus dunnii leaves with biocontrol ability of eucalyptus leaf blight.</title>
        <authorList>
            <person name="Liu Y."/>
            <person name="Song Z."/>
            <person name="Zeng H."/>
            <person name="Lu M."/>
            <person name="Wang X."/>
            <person name="Lian X."/>
            <person name="Zhang Q."/>
        </authorList>
    </citation>
    <scope>NUCLEOTIDE SEQUENCE [LARGE SCALE GENOMIC DNA]</scope>
    <source>
        <strain evidence="3 4">NP-1</strain>
    </source>
</reference>
<protein>
    <recommendedName>
        <fullName evidence="5">DUF4124 domain-containing protein</fullName>
    </recommendedName>
</protein>
<sequence length="85" mass="9625">MKAAHCLAGLLLACPALEASGQTVSRCEDDDGQLTFTTLQCPPGTQHSLYRAYHPFLTSDSERTAAREREERRRQDQDLRRMSEE</sequence>
<evidence type="ECO:0000313" key="4">
    <source>
        <dbReference type="Proteomes" id="UP000509568"/>
    </source>
</evidence>
<dbReference type="EMBL" id="CP056030">
    <property type="protein sequence ID" value="QKZ03582.1"/>
    <property type="molecule type" value="Genomic_DNA"/>
</dbReference>
<accession>A0A7D5H231</accession>
<evidence type="ECO:0008006" key="5">
    <source>
        <dbReference type="Google" id="ProtNLM"/>
    </source>
</evidence>
<gene>
    <name evidence="3" type="ORF">HWQ56_07160</name>
</gene>
<feature type="signal peptide" evidence="2">
    <location>
        <begin position="1"/>
        <end position="18"/>
    </location>
</feature>
<dbReference type="AlphaFoldDB" id="A0A7D5H231"/>
<keyword evidence="2" id="KW-0732">Signal</keyword>